<evidence type="ECO:0000256" key="4">
    <source>
        <dbReference type="ARBA" id="ARBA00022755"/>
    </source>
</evidence>
<dbReference type="AlphaFoldDB" id="A0A0G0FKL3"/>
<dbReference type="Proteomes" id="UP000034508">
    <property type="component" value="Unassembled WGS sequence"/>
</dbReference>
<dbReference type="GO" id="GO:0004477">
    <property type="term" value="F:methenyltetrahydrofolate cyclohydrolase activity"/>
    <property type="evidence" value="ECO:0007669"/>
    <property type="project" value="UniProtKB-UniRule"/>
</dbReference>
<dbReference type="InterPro" id="IPR036291">
    <property type="entry name" value="NAD(P)-bd_dom_sf"/>
</dbReference>
<dbReference type="GO" id="GO:0000105">
    <property type="term" value="P:L-histidine biosynthetic process"/>
    <property type="evidence" value="ECO:0007669"/>
    <property type="project" value="UniProtKB-KW"/>
</dbReference>
<dbReference type="PANTHER" id="PTHR48099">
    <property type="entry name" value="C-1-TETRAHYDROFOLATE SYNTHASE, CYTOPLASMIC-RELATED"/>
    <property type="match status" value="1"/>
</dbReference>
<dbReference type="UniPathway" id="UPA00193"/>
<dbReference type="PRINTS" id="PR00085">
    <property type="entry name" value="THFDHDRGNASE"/>
</dbReference>
<reference evidence="14 15" key="1">
    <citation type="journal article" date="2015" name="Nature">
        <title>rRNA introns, odd ribosomes, and small enigmatic genomes across a large radiation of phyla.</title>
        <authorList>
            <person name="Brown C.T."/>
            <person name="Hug L.A."/>
            <person name="Thomas B.C."/>
            <person name="Sharon I."/>
            <person name="Castelle C.J."/>
            <person name="Singh A."/>
            <person name="Wilkins M.J."/>
            <person name="Williams K.H."/>
            <person name="Banfield J.F."/>
        </authorList>
    </citation>
    <scope>NUCLEOTIDE SEQUENCE [LARGE SCALE GENOMIC DNA]</scope>
</reference>
<evidence type="ECO:0000256" key="1">
    <source>
        <dbReference type="ARBA" id="ARBA00004777"/>
    </source>
</evidence>
<keyword evidence="11" id="KW-0028">Amino-acid biosynthesis</keyword>
<keyword evidence="5 11" id="KW-0378">Hydrolase</keyword>
<dbReference type="EC" id="3.5.4.9" evidence="11"/>
<evidence type="ECO:0000256" key="11">
    <source>
        <dbReference type="HAMAP-Rule" id="MF_01576"/>
    </source>
</evidence>
<evidence type="ECO:0000256" key="6">
    <source>
        <dbReference type="ARBA" id="ARBA00022857"/>
    </source>
</evidence>
<dbReference type="PATRIC" id="fig|1618331.3.peg.422"/>
<evidence type="ECO:0000256" key="5">
    <source>
        <dbReference type="ARBA" id="ARBA00022801"/>
    </source>
</evidence>
<feature type="domain" description="Tetrahydrofolate dehydrogenase/cyclohydrolase catalytic" evidence="12">
    <location>
        <begin position="4"/>
        <end position="117"/>
    </location>
</feature>
<keyword evidence="9 11" id="KW-0486">Methionine biosynthesis</keyword>
<evidence type="ECO:0000256" key="9">
    <source>
        <dbReference type="ARBA" id="ARBA00023167"/>
    </source>
</evidence>
<evidence type="ECO:0000256" key="2">
    <source>
        <dbReference type="ARBA" id="ARBA00011738"/>
    </source>
</evidence>
<dbReference type="GO" id="GO:0009086">
    <property type="term" value="P:methionine biosynthetic process"/>
    <property type="evidence" value="ECO:0007669"/>
    <property type="project" value="UniProtKB-KW"/>
</dbReference>
<comment type="caution">
    <text evidence="11">Lacks conserved residue(s) required for the propagation of feature annotation.</text>
</comment>
<comment type="catalytic activity">
    <reaction evidence="11">
        <text>(6R)-5,10-methenyltetrahydrofolate + H2O = (6R)-10-formyltetrahydrofolate + H(+)</text>
        <dbReference type="Rhea" id="RHEA:23700"/>
        <dbReference type="ChEBI" id="CHEBI:15377"/>
        <dbReference type="ChEBI" id="CHEBI:15378"/>
        <dbReference type="ChEBI" id="CHEBI:57455"/>
        <dbReference type="ChEBI" id="CHEBI:195366"/>
        <dbReference type="EC" id="3.5.4.9"/>
    </reaction>
</comment>
<dbReference type="PANTHER" id="PTHR48099:SF5">
    <property type="entry name" value="C-1-TETRAHYDROFOLATE SYNTHASE, CYTOPLASMIC"/>
    <property type="match status" value="1"/>
</dbReference>
<dbReference type="InterPro" id="IPR020630">
    <property type="entry name" value="THF_DH/CycHdrlase_cat_dom"/>
</dbReference>
<evidence type="ECO:0000259" key="12">
    <source>
        <dbReference type="Pfam" id="PF00763"/>
    </source>
</evidence>
<dbReference type="Gene3D" id="3.40.50.10860">
    <property type="entry name" value="Leucine Dehydrogenase, chain A, domain 1"/>
    <property type="match status" value="1"/>
</dbReference>
<evidence type="ECO:0000256" key="7">
    <source>
        <dbReference type="ARBA" id="ARBA00023002"/>
    </source>
</evidence>
<feature type="domain" description="Tetrahydrofolate dehydrogenase/cyclohydrolase NAD(P)-binding" evidence="13">
    <location>
        <begin position="127"/>
        <end position="264"/>
    </location>
</feature>
<dbReference type="Pfam" id="PF00763">
    <property type="entry name" value="THF_DHG_CYH"/>
    <property type="match status" value="1"/>
</dbReference>
<keyword evidence="4 11" id="KW-0658">Purine biosynthesis</keyword>
<dbReference type="InterPro" id="IPR000672">
    <property type="entry name" value="THF_DH/CycHdrlase"/>
</dbReference>
<comment type="pathway">
    <text evidence="1 11">One-carbon metabolism; tetrahydrofolate interconversion.</text>
</comment>
<dbReference type="EMBL" id="LBSM01000006">
    <property type="protein sequence ID" value="KKQ18282.1"/>
    <property type="molecule type" value="Genomic_DNA"/>
</dbReference>
<dbReference type="GO" id="GO:0035999">
    <property type="term" value="P:tetrahydrofolate interconversion"/>
    <property type="evidence" value="ECO:0007669"/>
    <property type="project" value="UniProtKB-UniRule"/>
</dbReference>
<evidence type="ECO:0000256" key="10">
    <source>
        <dbReference type="ARBA" id="ARBA00023268"/>
    </source>
</evidence>
<dbReference type="GO" id="GO:0005829">
    <property type="term" value="C:cytosol"/>
    <property type="evidence" value="ECO:0007669"/>
    <property type="project" value="TreeGrafter"/>
</dbReference>
<evidence type="ECO:0000259" key="13">
    <source>
        <dbReference type="Pfam" id="PF02882"/>
    </source>
</evidence>
<feature type="binding site" evidence="11">
    <location>
        <begin position="151"/>
        <end position="153"/>
    </location>
    <ligand>
        <name>NADP(+)</name>
        <dbReference type="ChEBI" id="CHEBI:58349"/>
    </ligand>
</feature>
<dbReference type="Gene3D" id="3.40.50.720">
    <property type="entry name" value="NAD(P)-binding Rossmann-like Domain"/>
    <property type="match status" value="1"/>
</dbReference>
<evidence type="ECO:0000313" key="15">
    <source>
        <dbReference type="Proteomes" id="UP000034508"/>
    </source>
</evidence>
<gene>
    <name evidence="11" type="primary">folD</name>
    <name evidence="14" type="ORF">US31_C0006G0013</name>
</gene>
<dbReference type="InterPro" id="IPR046346">
    <property type="entry name" value="Aminoacid_DH-like_N_sf"/>
</dbReference>
<organism evidence="14 15">
    <name type="scientific">Berkelbacteria bacterium GW2011_GWA1_36_9</name>
    <dbReference type="NCBI Taxonomy" id="1618331"/>
    <lineage>
        <taxon>Bacteria</taxon>
        <taxon>Candidatus Berkelbacteria</taxon>
    </lineage>
</organism>
<dbReference type="EC" id="1.5.1.5" evidence="11"/>
<sequence length="267" mass="29006">MVLLGKPVAENIYLKLKKDIEVLQKKHIMPTMGVILVGEDPASLSYVKIKEKIAKNLGIGFKLFHLPGIVSEKEVEKLICELNINKYISGIIVQLPLPTDFQTEKILKQIKSEKDVDGFYGAYPAPTVQAILEILKFYKININDKKIVIVGYGRLVGQPLEKMLLKLGLKPVVCDSKTAGLKAKILEADIIVTAVGVQSLIKSDMVKAGTIIIDAGNSEVAGKMVGDVDPKVYFKIKAYSPVPGGVGPVTVACLMKNVVDATKMSTS</sequence>
<evidence type="ECO:0000256" key="3">
    <source>
        <dbReference type="ARBA" id="ARBA00022563"/>
    </source>
</evidence>
<dbReference type="SUPFAM" id="SSF53223">
    <property type="entry name" value="Aminoacid dehydrogenase-like, N-terminal domain"/>
    <property type="match status" value="1"/>
</dbReference>
<keyword evidence="6 11" id="KW-0521">NADP</keyword>
<dbReference type="GO" id="GO:0004488">
    <property type="term" value="F:methylenetetrahydrofolate dehydrogenase (NADP+) activity"/>
    <property type="evidence" value="ECO:0007669"/>
    <property type="project" value="UniProtKB-UniRule"/>
</dbReference>
<comment type="subunit">
    <text evidence="2 11">Homodimer.</text>
</comment>
<keyword evidence="10 11" id="KW-0511">Multifunctional enzyme</keyword>
<dbReference type="HAMAP" id="MF_01576">
    <property type="entry name" value="THF_DHG_CYH"/>
    <property type="match status" value="1"/>
</dbReference>
<dbReference type="GO" id="GO:0006164">
    <property type="term" value="P:purine nucleotide biosynthetic process"/>
    <property type="evidence" value="ECO:0007669"/>
    <property type="project" value="UniProtKB-KW"/>
</dbReference>
<keyword evidence="3 11" id="KW-0554">One-carbon metabolism</keyword>
<dbReference type="Pfam" id="PF02882">
    <property type="entry name" value="THF_DHG_CYH_C"/>
    <property type="match status" value="1"/>
</dbReference>
<dbReference type="SUPFAM" id="SSF51735">
    <property type="entry name" value="NAD(P)-binding Rossmann-fold domains"/>
    <property type="match status" value="1"/>
</dbReference>
<keyword evidence="7 11" id="KW-0560">Oxidoreductase</keyword>
<name>A0A0G0FKL3_9BACT</name>
<dbReference type="InterPro" id="IPR020631">
    <property type="entry name" value="THF_DH/CycHdrlase_NAD-bd_dom"/>
</dbReference>
<proteinExistence type="inferred from homology"/>
<accession>A0A0G0FKL3</accession>
<comment type="catalytic activity">
    <reaction evidence="11">
        <text>(6R)-5,10-methylene-5,6,7,8-tetrahydrofolate + NADP(+) = (6R)-5,10-methenyltetrahydrofolate + NADPH</text>
        <dbReference type="Rhea" id="RHEA:22812"/>
        <dbReference type="ChEBI" id="CHEBI:15636"/>
        <dbReference type="ChEBI" id="CHEBI:57455"/>
        <dbReference type="ChEBI" id="CHEBI:57783"/>
        <dbReference type="ChEBI" id="CHEBI:58349"/>
        <dbReference type="EC" id="1.5.1.5"/>
    </reaction>
</comment>
<evidence type="ECO:0000256" key="8">
    <source>
        <dbReference type="ARBA" id="ARBA00023102"/>
    </source>
</evidence>
<dbReference type="FunFam" id="3.40.50.10860:FF:000005">
    <property type="entry name" value="C-1-tetrahydrofolate synthase, cytoplasmic, putative"/>
    <property type="match status" value="1"/>
</dbReference>
<keyword evidence="8 11" id="KW-0368">Histidine biosynthesis</keyword>
<comment type="function">
    <text evidence="11">Catalyzes the oxidation of 5,10-methylenetetrahydrofolate to 5,10-methenyltetrahydrofolate and then the hydrolysis of 5,10-methenyltetrahydrofolate to 10-formyltetrahydrofolate.</text>
</comment>
<evidence type="ECO:0000313" key="14">
    <source>
        <dbReference type="EMBL" id="KKQ18282.1"/>
    </source>
</evidence>
<protein>
    <recommendedName>
        <fullName evidence="11">Bifunctional protein FolD</fullName>
    </recommendedName>
    <domain>
        <recommendedName>
            <fullName evidence="11">Methylenetetrahydrofolate dehydrogenase</fullName>
            <ecNumber evidence="11">1.5.1.5</ecNumber>
        </recommendedName>
    </domain>
    <domain>
        <recommendedName>
            <fullName evidence="11">Methenyltetrahydrofolate cyclohydrolase</fullName>
            <ecNumber evidence="11">3.5.4.9</ecNumber>
        </recommendedName>
    </domain>
</protein>
<comment type="caution">
    <text evidence="14">The sequence shown here is derived from an EMBL/GenBank/DDBJ whole genome shotgun (WGS) entry which is preliminary data.</text>
</comment>
<comment type="similarity">
    <text evidence="11">Belongs to the tetrahydrofolate dehydrogenase/cyclohydrolase family.</text>
</comment>